<evidence type="ECO:0000259" key="17">
    <source>
        <dbReference type="Pfam" id="PF08264"/>
    </source>
</evidence>
<feature type="transmembrane region" description="Helical" evidence="15">
    <location>
        <begin position="801"/>
        <end position="823"/>
    </location>
</feature>
<dbReference type="InterPro" id="IPR013155">
    <property type="entry name" value="M/V/L/I-tRNA-synth_anticd-bd"/>
</dbReference>
<evidence type="ECO:0000256" key="3">
    <source>
        <dbReference type="ARBA" id="ARBA00013165"/>
    </source>
</evidence>
<dbReference type="SUPFAM" id="SSF52374">
    <property type="entry name" value="Nucleotidylyl transferase"/>
    <property type="match status" value="1"/>
</dbReference>
<dbReference type="GO" id="GO:0002161">
    <property type="term" value="F:aminoacyl-tRNA deacylase activity"/>
    <property type="evidence" value="ECO:0007669"/>
    <property type="project" value="InterPro"/>
</dbReference>
<dbReference type="InterPro" id="IPR009008">
    <property type="entry name" value="Val/Leu/Ile-tRNA-synth_edit"/>
</dbReference>
<dbReference type="SUPFAM" id="SSF47323">
    <property type="entry name" value="Anticodon-binding domain of a subclass of class I aminoacyl-tRNA synthetases"/>
    <property type="match status" value="1"/>
</dbReference>
<evidence type="ECO:0000313" key="19">
    <source>
        <dbReference type="Proteomes" id="UP000029725"/>
    </source>
</evidence>
<dbReference type="FunFam" id="3.40.50.620:FF:000023">
    <property type="entry name" value="Isoleucyl-tRNA synthetase,cytoplasmic"/>
    <property type="match status" value="1"/>
</dbReference>
<dbReference type="CDD" id="cd07961">
    <property type="entry name" value="Anticodon_Ia_Ile_ABEc"/>
    <property type="match status" value="1"/>
</dbReference>
<dbReference type="EMBL" id="JMKJ01000600">
    <property type="protein sequence ID" value="KGG50109.1"/>
    <property type="molecule type" value="Genomic_DNA"/>
</dbReference>
<dbReference type="GO" id="GO:0004822">
    <property type="term" value="F:isoleucine-tRNA ligase activity"/>
    <property type="evidence" value="ECO:0007669"/>
    <property type="project" value="UniProtKB-EC"/>
</dbReference>
<dbReference type="PRINTS" id="PR00984">
    <property type="entry name" value="TRNASYNTHILE"/>
</dbReference>
<evidence type="ECO:0000256" key="6">
    <source>
        <dbReference type="ARBA" id="ARBA00022741"/>
    </source>
</evidence>
<dbReference type="SUPFAM" id="SSF50677">
    <property type="entry name" value="ValRS/IleRS/LeuRS editing domain"/>
    <property type="match status" value="1"/>
</dbReference>
<dbReference type="CDD" id="cd00818">
    <property type="entry name" value="IleRS_core"/>
    <property type="match status" value="1"/>
</dbReference>
<dbReference type="InterPro" id="IPR014729">
    <property type="entry name" value="Rossmann-like_a/b/a_fold"/>
</dbReference>
<keyword evidence="19" id="KW-1185">Reference proteome</keyword>
<keyword evidence="15" id="KW-0472">Membrane</keyword>
<dbReference type="FunFam" id="3.40.50.620:FF:000133">
    <property type="entry name" value="Isoleucyl-tRNA synthetase, cytoplasmic"/>
    <property type="match status" value="1"/>
</dbReference>
<dbReference type="PROSITE" id="PS00178">
    <property type="entry name" value="AA_TRNA_LIGASE_I"/>
    <property type="match status" value="1"/>
</dbReference>
<proteinExistence type="inferred from homology"/>
<feature type="transmembrane region" description="Helical" evidence="15">
    <location>
        <begin position="760"/>
        <end position="781"/>
    </location>
</feature>
<keyword evidence="15" id="KW-0812">Transmembrane</keyword>
<keyword evidence="4" id="KW-0963">Cytoplasm</keyword>
<keyword evidence="5 13" id="KW-0436">Ligase</keyword>
<dbReference type="Pfam" id="PF08264">
    <property type="entry name" value="Anticodon_1"/>
    <property type="match status" value="1"/>
</dbReference>
<gene>
    <name evidence="18" type="ORF">DI09_89p30</name>
</gene>
<dbReference type="VEuPathDB" id="MicrosporidiaDB:DI09_89p30"/>
<dbReference type="OrthoDB" id="1706657at2759"/>
<feature type="region of interest" description="Disordered" evidence="14">
    <location>
        <begin position="1"/>
        <end position="20"/>
    </location>
</feature>
<evidence type="ECO:0000259" key="16">
    <source>
        <dbReference type="Pfam" id="PF00133"/>
    </source>
</evidence>
<evidence type="ECO:0000256" key="5">
    <source>
        <dbReference type="ARBA" id="ARBA00022598"/>
    </source>
</evidence>
<dbReference type="PANTHER" id="PTHR42780">
    <property type="entry name" value="SOLEUCYL-TRNA SYNTHETASE"/>
    <property type="match status" value="1"/>
</dbReference>
<dbReference type="NCBIfam" id="TIGR00392">
    <property type="entry name" value="ileS"/>
    <property type="match status" value="1"/>
</dbReference>
<keyword evidence="9 13" id="KW-0030">Aminoacyl-tRNA synthetase</keyword>
<evidence type="ECO:0000256" key="1">
    <source>
        <dbReference type="ARBA" id="ARBA00004496"/>
    </source>
</evidence>
<dbReference type="GO" id="GO:0005737">
    <property type="term" value="C:cytoplasm"/>
    <property type="evidence" value="ECO:0007669"/>
    <property type="project" value="UniProtKB-SubCell"/>
</dbReference>
<comment type="similarity">
    <text evidence="2 13">Belongs to the class-I aminoacyl-tRNA synthetase family.</text>
</comment>
<comment type="catalytic activity">
    <reaction evidence="11">
        <text>tRNA(Ile) + L-isoleucine + ATP = L-isoleucyl-tRNA(Ile) + AMP + diphosphate</text>
        <dbReference type="Rhea" id="RHEA:11060"/>
        <dbReference type="Rhea" id="RHEA-COMP:9666"/>
        <dbReference type="Rhea" id="RHEA-COMP:9695"/>
        <dbReference type="ChEBI" id="CHEBI:30616"/>
        <dbReference type="ChEBI" id="CHEBI:33019"/>
        <dbReference type="ChEBI" id="CHEBI:58045"/>
        <dbReference type="ChEBI" id="CHEBI:78442"/>
        <dbReference type="ChEBI" id="CHEBI:78528"/>
        <dbReference type="ChEBI" id="CHEBI:456215"/>
        <dbReference type="EC" id="6.1.1.5"/>
    </reaction>
</comment>
<evidence type="ECO:0000256" key="10">
    <source>
        <dbReference type="ARBA" id="ARBA00032665"/>
    </source>
</evidence>
<reference evidence="18 19" key="1">
    <citation type="submission" date="2014-04" db="EMBL/GenBank/DDBJ databases">
        <title>A new species of microsporidia sheds light on the evolution of extreme parasitism.</title>
        <authorList>
            <person name="Haag K.L."/>
            <person name="James T.Y."/>
            <person name="Larsson R."/>
            <person name="Schaer T.M."/>
            <person name="Refardt D."/>
            <person name="Pombert J.-F."/>
            <person name="Ebert D."/>
        </authorList>
    </citation>
    <scope>NUCLEOTIDE SEQUENCE [LARGE SCALE GENOMIC DNA]</scope>
    <source>
        <strain evidence="18 19">UGP3</strain>
        <tissue evidence="18">Spores</tissue>
    </source>
</reference>
<dbReference type="InterPro" id="IPR033709">
    <property type="entry name" value="Anticodon_Ile_ABEc"/>
</dbReference>
<dbReference type="AlphaFoldDB" id="A0A098VMS0"/>
<dbReference type="Pfam" id="PF19302">
    <property type="entry name" value="DUF5915"/>
    <property type="match status" value="1"/>
</dbReference>
<keyword evidence="6 13" id="KW-0547">Nucleotide-binding</keyword>
<evidence type="ECO:0000256" key="12">
    <source>
        <dbReference type="ARBA" id="ARBA00072822"/>
    </source>
</evidence>
<dbReference type="GO" id="GO:0005524">
    <property type="term" value="F:ATP binding"/>
    <property type="evidence" value="ECO:0007669"/>
    <property type="project" value="UniProtKB-KW"/>
</dbReference>
<dbReference type="Gene3D" id="1.10.730.10">
    <property type="entry name" value="Isoleucyl-tRNA Synthetase, Domain 1"/>
    <property type="match status" value="1"/>
</dbReference>
<evidence type="ECO:0000256" key="9">
    <source>
        <dbReference type="ARBA" id="ARBA00023146"/>
    </source>
</evidence>
<dbReference type="GO" id="GO:0006428">
    <property type="term" value="P:isoleucyl-tRNA aminoacylation"/>
    <property type="evidence" value="ECO:0007669"/>
    <property type="project" value="InterPro"/>
</dbReference>
<comment type="caution">
    <text evidence="18">The sequence shown here is derived from an EMBL/GenBank/DDBJ whole genome shotgun (WGS) entry which is preliminary data.</text>
</comment>
<evidence type="ECO:0000313" key="18">
    <source>
        <dbReference type="EMBL" id="KGG50109.1"/>
    </source>
</evidence>
<dbReference type="HOGENOM" id="CLU_001493_1_1_1"/>
<accession>A0A098VMS0</accession>
<name>A0A098VMS0_9MICR</name>
<dbReference type="InterPro" id="IPR002300">
    <property type="entry name" value="aa-tRNA-synth_Ia"/>
</dbReference>
<evidence type="ECO:0000256" key="11">
    <source>
        <dbReference type="ARBA" id="ARBA00048359"/>
    </source>
</evidence>
<evidence type="ECO:0000256" key="8">
    <source>
        <dbReference type="ARBA" id="ARBA00022917"/>
    </source>
</evidence>
<dbReference type="Pfam" id="PF00133">
    <property type="entry name" value="tRNA-synt_1"/>
    <property type="match status" value="1"/>
</dbReference>
<dbReference type="GeneID" id="25261001"/>
<dbReference type="InterPro" id="IPR009080">
    <property type="entry name" value="tRNAsynth_Ia_anticodon-bd"/>
</dbReference>
<organism evidence="18 19">
    <name type="scientific">Mitosporidium daphniae</name>
    <dbReference type="NCBI Taxonomy" id="1485682"/>
    <lineage>
        <taxon>Eukaryota</taxon>
        <taxon>Fungi</taxon>
        <taxon>Fungi incertae sedis</taxon>
        <taxon>Microsporidia</taxon>
        <taxon>Mitosporidium</taxon>
    </lineage>
</organism>
<comment type="subcellular location">
    <subcellularLocation>
        <location evidence="1">Cytoplasm</location>
    </subcellularLocation>
</comment>
<evidence type="ECO:0000256" key="14">
    <source>
        <dbReference type="SAM" id="MobiDB-lite"/>
    </source>
</evidence>
<dbReference type="EC" id="6.1.1.5" evidence="3"/>
<keyword evidence="15" id="KW-1133">Transmembrane helix</keyword>
<evidence type="ECO:0000256" key="4">
    <source>
        <dbReference type="ARBA" id="ARBA00022490"/>
    </source>
</evidence>
<dbReference type="InterPro" id="IPR001412">
    <property type="entry name" value="aa-tRNA-synth_I_CS"/>
</dbReference>
<feature type="domain" description="Methionyl/Valyl/Leucyl/Isoleucyl-tRNA synthetase anticodon-binding" evidence="17">
    <location>
        <begin position="739"/>
        <end position="897"/>
    </location>
</feature>
<protein>
    <recommendedName>
        <fullName evidence="12">Probable isoleucine--tRNA ligase, cytoplasmic</fullName>
        <ecNumber evidence="3">6.1.1.5</ecNumber>
    </recommendedName>
    <alternativeName>
        <fullName evidence="10">Isoleucyl-tRNA synthetase</fullName>
    </alternativeName>
</protein>
<sequence length="1129" mass="128021">MLQEADPQCSASGSTSTDRCDFSSEEEKILQFWDSIDAFNLSKELSKDRPLWTFYDGPPFATGLPHYGHILAGTIKDVVCRYAYQNGYKVPRRFGWDCHGLPVEHEIDKKLNITCKADIEKLGGIAIYNQACREIVTRYTSEWESTVRRTGRWIDFKNDYKTMYPSFMESVWWVFKSLWNKDLVYQGHKVLPYSTACTSPLSNFEANLNYKDIVDPTVIVSLPLVDRPETSLLVWTTTPWTLPSNLAVIANPDLLYVEVLDTETSKKFILADALLSSIYKDVSDTSESFKRISSFKGCELKGLSYQQPFPIFESRRASHGNFVVITDPFVTADAGTGLVHCAPAFGEDDHRVSLANKIISENEAVPSTIDEKGHFEAGFFEGTSIPGSYFKDADKEIIKLLKAKDRIVRQTQHKHSYPFCWRSDTPLMFKAVPSWFIRVTDHIPKLLENQAKTRWVPANVGEKKFTHWLAAAHDWAVSRNRYWGTPIPVWRSADGKETIVIGSIEELARLAGIRSDSITDLHRESIDHIEIPSQIDPNGRPPLRRVEEVFDCWFESGSVPYAAQHYPFSEVSNAGTPEQPPGTFASSFPADFIAEGIDQTRGWFYTLSVLSTLLLDRPPFRNVIVNGLILAADGKKMSKRLKNYPEPEVVMGKFGADALRLYLINSPVVCAEFLKFKEEGVRGILRDVLIPWTNTSRFFTEQASLISATFARPIVGQFVGNADEFVGQSSSLFSDDIMDRWILSLLQTLIEEVRQEMDAYHLYSVVPKLLTFLSSLSSWYLRLSRKRAKNDEDKEDQLKALGTLFHVLYSLTIIMAPFTPFVAESLFQELSGFISNEKEKKTSPPLLSVHFQPFPCVNTLLKDKLTEERFSLFQEAMDQARAIREQKNISLKIPLSSMIIVTNSHEQQSLLLPLVSYISVDLNVRDVRILVDTDVEHLGIKIAYKALPNFSLLGRRLKTELDALQKALREEVCDSHLRAYFLDKSKGLCVGNRWILSEDEVSISRSVLALPEQWEQQKNASANRQVITLLCTELSEDLLQEGAAREILSRIQQLRKKAGLKQSDTVSIYHDDLASGSIFVSQAAYFERSLKNTILIPKQTETNSLEHALVDEIMISDRLIKLTLSSQFE</sequence>
<evidence type="ECO:0000256" key="7">
    <source>
        <dbReference type="ARBA" id="ARBA00022840"/>
    </source>
</evidence>
<evidence type="ECO:0000256" key="2">
    <source>
        <dbReference type="ARBA" id="ARBA00005594"/>
    </source>
</evidence>
<dbReference type="RefSeq" id="XP_013236545.1">
    <property type="nucleotide sequence ID" value="XM_013381091.1"/>
</dbReference>
<evidence type="ECO:0000256" key="15">
    <source>
        <dbReference type="SAM" id="Phobius"/>
    </source>
</evidence>
<dbReference type="InterPro" id="IPR023586">
    <property type="entry name" value="Ile-tRNA-ligase_type2"/>
</dbReference>
<dbReference type="InterPro" id="IPR002301">
    <property type="entry name" value="Ile-tRNA-ligase"/>
</dbReference>
<dbReference type="PANTHER" id="PTHR42780:SF1">
    <property type="entry name" value="ISOLEUCINE--TRNA LIGASE, CYTOPLASMIC"/>
    <property type="match status" value="1"/>
</dbReference>
<feature type="domain" description="Aminoacyl-tRNA synthetase class Ia" evidence="16">
    <location>
        <begin position="28"/>
        <end position="671"/>
    </location>
</feature>
<evidence type="ECO:0000256" key="13">
    <source>
        <dbReference type="RuleBase" id="RU363035"/>
    </source>
</evidence>
<dbReference type="Proteomes" id="UP000029725">
    <property type="component" value="Unassembled WGS sequence"/>
</dbReference>
<keyword evidence="8 13" id="KW-0648">Protein biosynthesis</keyword>
<dbReference type="Gene3D" id="3.40.50.620">
    <property type="entry name" value="HUPs"/>
    <property type="match status" value="2"/>
</dbReference>
<dbReference type="GO" id="GO:0000049">
    <property type="term" value="F:tRNA binding"/>
    <property type="evidence" value="ECO:0007669"/>
    <property type="project" value="InterPro"/>
</dbReference>
<keyword evidence="7 13" id="KW-0067">ATP-binding</keyword>